<sequence length="150" mass="16921">MLEIVSLHLKLSDLVTRAITILQDYDCETLGDPQTAVSHLGDVVLFVQCTMARYNLSPSALGVLDEKRLSSAFLNSPTVAYRLEDLKGEDLVAFNTWYKALFDVGTSLAEDYNHFTQIDSPKKSLAHIRNYILMRYISMCGRQDGKRTVE</sequence>
<proteinExistence type="predicted"/>
<comment type="caution">
    <text evidence="1">The sequence shown here is derived from an EMBL/GenBank/DDBJ whole genome shotgun (WGS) entry which is preliminary data.</text>
</comment>
<name>A0A4V3XBJ8_9APHY</name>
<protein>
    <submittedName>
        <fullName evidence="1">Uncharacterized protein</fullName>
    </submittedName>
</protein>
<dbReference type="AlphaFoldDB" id="A0A4V3XBJ8"/>
<evidence type="ECO:0000313" key="2">
    <source>
        <dbReference type="Proteomes" id="UP000309038"/>
    </source>
</evidence>
<dbReference type="Proteomes" id="UP000309038">
    <property type="component" value="Unassembled WGS sequence"/>
</dbReference>
<keyword evidence="2" id="KW-1185">Reference proteome</keyword>
<organism evidence="1 2">
    <name type="scientific">Hermanssonia centrifuga</name>
    <dbReference type="NCBI Taxonomy" id="98765"/>
    <lineage>
        <taxon>Eukaryota</taxon>
        <taxon>Fungi</taxon>
        <taxon>Dikarya</taxon>
        <taxon>Basidiomycota</taxon>
        <taxon>Agaricomycotina</taxon>
        <taxon>Agaricomycetes</taxon>
        <taxon>Polyporales</taxon>
        <taxon>Meruliaceae</taxon>
        <taxon>Hermanssonia</taxon>
    </lineage>
</organism>
<gene>
    <name evidence="1" type="ORF">EW026_g678</name>
</gene>
<accession>A0A4V3XBJ8</accession>
<evidence type="ECO:0000313" key="1">
    <source>
        <dbReference type="EMBL" id="THH02183.1"/>
    </source>
</evidence>
<reference evidence="1 2" key="1">
    <citation type="submission" date="2019-02" db="EMBL/GenBank/DDBJ databases">
        <title>Genome sequencing of the rare red list fungi Phlebia centrifuga.</title>
        <authorList>
            <person name="Buettner E."/>
            <person name="Kellner H."/>
        </authorList>
    </citation>
    <scope>NUCLEOTIDE SEQUENCE [LARGE SCALE GENOMIC DNA]</scope>
    <source>
        <strain evidence="1 2">DSM 108282</strain>
    </source>
</reference>
<dbReference type="EMBL" id="SGPJ01000010">
    <property type="protein sequence ID" value="THH02183.1"/>
    <property type="molecule type" value="Genomic_DNA"/>
</dbReference>